<dbReference type="Proteomes" id="UP000887580">
    <property type="component" value="Unplaced"/>
</dbReference>
<organism evidence="1 2">
    <name type="scientific">Panagrolaimus sp. PS1159</name>
    <dbReference type="NCBI Taxonomy" id="55785"/>
    <lineage>
        <taxon>Eukaryota</taxon>
        <taxon>Metazoa</taxon>
        <taxon>Ecdysozoa</taxon>
        <taxon>Nematoda</taxon>
        <taxon>Chromadorea</taxon>
        <taxon>Rhabditida</taxon>
        <taxon>Tylenchina</taxon>
        <taxon>Panagrolaimomorpha</taxon>
        <taxon>Panagrolaimoidea</taxon>
        <taxon>Panagrolaimidae</taxon>
        <taxon>Panagrolaimus</taxon>
    </lineage>
</organism>
<evidence type="ECO:0000313" key="2">
    <source>
        <dbReference type="WBParaSite" id="PS1159_v2.g24247.t1"/>
    </source>
</evidence>
<proteinExistence type="predicted"/>
<accession>A0AC35G645</accession>
<sequence>MCVFAFTFFLNVTVDTRKTTLPNFKASTSKVTVLSSIVPTPSTTTATPSTMPTTTSNNGKRIIVKRNKNLPSSSSSSLNILKPNVKEKIQDRSFSQRISINEPPAKKSNVETFEMKAAPVNIPEIMAAYKKKMNKLPKSIKDSIVQAQRKYVTTSLLSDIIPSLEKAIPYDSEIFTDFYHFASESNKPEFEKCCRSRKLYCKK</sequence>
<protein>
    <submittedName>
        <fullName evidence="2">Uncharacterized protein</fullName>
    </submittedName>
</protein>
<evidence type="ECO:0000313" key="1">
    <source>
        <dbReference type="Proteomes" id="UP000887580"/>
    </source>
</evidence>
<name>A0AC35G645_9BILA</name>
<reference evidence="2" key="1">
    <citation type="submission" date="2022-11" db="UniProtKB">
        <authorList>
            <consortium name="WormBaseParasite"/>
        </authorList>
    </citation>
    <scope>IDENTIFICATION</scope>
</reference>
<dbReference type="WBParaSite" id="PS1159_v2.g24247.t1">
    <property type="protein sequence ID" value="PS1159_v2.g24247.t1"/>
    <property type="gene ID" value="PS1159_v2.g24247"/>
</dbReference>